<name>A0ABS7QUF3_9ACTN</name>
<evidence type="ECO:0000313" key="2">
    <source>
        <dbReference type="Proteomes" id="UP001198565"/>
    </source>
</evidence>
<comment type="caution">
    <text evidence="1">The sequence shown here is derived from an EMBL/GenBank/DDBJ whole genome shotgun (WGS) entry which is preliminary data.</text>
</comment>
<dbReference type="Proteomes" id="UP001198565">
    <property type="component" value="Unassembled WGS sequence"/>
</dbReference>
<keyword evidence="2" id="KW-1185">Reference proteome</keyword>
<proteinExistence type="predicted"/>
<sequence length="62" mass="6459">MPQHTPAQNRPVCQHCDGFATVTITTGTRNPDGSRQTLTATCAACNGHGHTTPAATLARTGR</sequence>
<protein>
    <recommendedName>
        <fullName evidence="3">Molecular chaperone DnaJ</fullName>
    </recommendedName>
</protein>
<gene>
    <name evidence="1" type="ORF">K7472_18470</name>
</gene>
<dbReference type="EMBL" id="JAINVZ010000012">
    <property type="protein sequence ID" value="MBY8886836.1"/>
    <property type="molecule type" value="Genomic_DNA"/>
</dbReference>
<accession>A0ABS7QUF3</accession>
<reference evidence="1 2" key="1">
    <citation type="submission" date="2021-08" db="EMBL/GenBank/DDBJ databases">
        <title>Streptomyces sp. PTM05 isolated from lichen.</title>
        <authorList>
            <person name="Somphong A."/>
            <person name="Phongsopitanun W."/>
            <person name="Tanasupawat S."/>
        </authorList>
    </citation>
    <scope>NUCLEOTIDE SEQUENCE [LARGE SCALE GENOMIC DNA]</scope>
    <source>
        <strain evidence="1 2">Ptm05</strain>
    </source>
</reference>
<evidence type="ECO:0000313" key="1">
    <source>
        <dbReference type="EMBL" id="MBY8886836.1"/>
    </source>
</evidence>
<evidence type="ECO:0008006" key="3">
    <source>
        <dbReference type="Google" id="ProtNLM"/>
    </source>
</evidence>
<organism evidence="1 2">
    <name type="scientific">Streptantibioticus parmotrematis</name>
    <dbReference type="NCBI Taxonomy" id="2873249"/>
    <lineage>
        <taxon>Bacteria</taxon>
        <taxon>Bacillati</taxon>
        <taxon>Actinomycetota</taxon>
        <taxon>Actinomycetes</taxon>
        <taxon>Kitasatosporales</taxon>
        <taxon>Streptomycetaceae</taxon>
        <taxon>Streptantibioticus</taxon>
    </lineage>
</organism>
<dbReference type="RefSeq" id="WP_222979448.1">
    <property type="nucleotide sequence ID" value="NZ_JAINVZ010000012.1"/>
</dbReference>